<dbReference type="Pfam" id="PF06949">
    <property type="entry name" value="DUF1292"/>
    <property type="match status" value="1"/>
</dbReference>
<dbReference type="EMBL" id="JABVBA010000001">
    <property type="protein sequence ID" value="NVF10610.1"/>
    <property type="molecule type" value="Genomic_DNA"/>
</dbReference>
<reference evidence="1 2" key="1">
    <citation type="submission" date="2020-06" db="EMBL/GenBank/DDBJ databases">
        <title>Anaerococcus sp. nov., isolated form swine feces.</title>
        <authorList>
            <person name="Yu S."/>
        </authorList>
    </citation>
    <scope>NUCLEOTIDE SEQUENCE [LARGE SCALE GENOMIC DNA]</scope>
    <source>
        <strain evidence="1 2">AGMB00486</strain>
    </source>
</reference>
<sequence>MDKIVLKDKDNKEVEFNIIDTFGVDEKTYAALEPLDEDFIVIFEVIEEKDSVSFKFIENDKELDEIINIYEDMKED</sequence>
<accession>A0ABX2N7F2</accession>
<proteinExistence type="predicted"/>
<protein>
    <submittedName>
        <fullName evidence="1">DUF1292 domain-containing protein</fullName>
    </submittedName>
</protein>
<dbReference type="RefSeq" id="WP_176269327.1">
    <property type="nucleotide sequence ID" value="NZ_JABVBA010000001.1"/>
</dbReference>
<dbReference type="InterPro" id="IPR009711">
    <property type="entry name" value="UPF0473"/>
</dbReference>
<dbReference type="Proteomes" id="UP000540919">
    <property type="component" value="Unassembled WGS sequence"/>
</dbReference>
<keyword evidence="2" id="KW-1185">Reference proteome</keyword>
<evidence type="ECO:0000313" key="1">
    <source>
        <dbReference type="EMBL" id="NVF10610.1"/>
    </source>
</evidence>
<organism evidence="1 2">
    <name type="scientific">Anaerococcus faecalis</name>
    <dbReference type="NCBI Taxonomy" id="2742993"/>
    <lineage>
        <taxon>Bacteria</taxon>
        <taxon>Bacillati</taxon>
        <taxon>Bacillota</taxon>
        <taxon>Tissierellia</taxon>
        <taxon>Tissierellales</taxon>
        <taxon>Peptoniphilaceae</taxon>
        <taxon>Anaerococcus</taxon>
    </lineage>
</organism>
<evidence type="ECO:0000313" key="2">
    <source>
        <dbReference type="Proteomes" id="UP000540919"/>
    </source>
</evidence>
<gene>
    <name evidence="1" type="ORF">HV819_01075</name>
</gene>
<name>A0ABX2N7F2_9FIRM</name>
<comment type="caution">
    <text evidence="1">The sequence shown here is derived from an EMBL/GenBank/DDBJ whole genome shotgun (WGS) entry which is preliminary data.</text>
</comment>